<evidence type="ECO:0000256" key="5">
    <source>
        <dbReference type="PIRSR" id="PIRSR601486-1"/>
    </source>
</evidence>
<dbReference type="GO" id="GO:0046872">
    <property type="term" value="F:metal ion binding"/>
    <property type="evidence" value="ECO:0007669"/>
    <property type="project" value="UniProtKB-KW"/>
</dbReference>
<keyword evidence="4 5" id="KW-0408">Iron</keyword>
<dbReference type="Proteomes" id="UP000579523">
    <property type="component" value="Unassembled WGS sequence"/>
</dbReference>
<evidence type="ECO:0000256" key="4">
    <source>
        <dbReference type="ARBA" id="ARBA00023004"/>
    </source>
</evidence>
<dbReference type="Gene3D" id="3.30.70.100">
    <property type="match status" value="1"/>
</dbReference>
<evidence type="ECO:0000256" key="1">
    <source>
        <dbReference type="ARBA" id="ARBA00022448"/>
    </source>
</evidence>
<dbReference type="InterPro" id="IPR007138">
    <property type="entry name" value="ABM_dom"/>
</dbReference>
<dbReference type="Gene3D" id="1.10.490.10">
    <property type="entry name" value="Globins"/>
    <property type="match status" value="1"/>
</dbReference>
<accession>A0A7W7LYC0</accession>
<name>A0A7W7LYC0_9ACTN</name>
<proteinExistence type="predicted"/>
<keyword evidence="7" id="KW-0503">Monooxygenase</keyword>
<evidence type="ECO:0000313" key="7">
    <source>
        <dbReference type="EMBL" id="MBB4897991.1"/>
    </source>
</evidence>
<gene>
    <name evidence="7" type="ORF">FHS37_002026</name>
</gene>
<feature type="binding site" description="distal binding residue" evidence="5">
    <location>
        <position position="155"/>
    </location>
    <ligand>
        <name>heme</name>
        <dbReference type="ChEBI" id="CHEBI:30413"/>
    </ligand>
    <ligandPart>
        <name>Fe</name>
        <dbReference type="ChEBI" id="CHEBI:18248"/>
    </ligandPart>
</feature>
<keyword evidence="3 5" id="KW-0479">Metal-binding</keyword>
<dbReference type="InterPro" id="IPR001486">
    <property type="entry name" value="Hemoglobin_trunc"/>
</dbReference>
<dbReference type="SUPFAM" id="SSF54909">
    <property type="entry name" value="Dimeric alpha+beta barrel"/>
    <property type="match status" value="1"/>
</dbReference>
<dbReference type="InterPro" id="IPR011008">
    <property type="entry name" value="Dimeric_a/b-barrel"/>
</dbReference>
<keyword evidence="1" id="KW-0813">Transport</keyword>
<evidence type="ECO:0000259" key="6">
    <source>
        <dbReference type="PROSITE" id="PS51725"/>
    </source>
</evidence>
<keyword evidence="7" id="KW-0560">Oxidoreductase</keyword>
<dbReference type="InterPro" id="IPR012292">
    <property type="entry name" value="Globin/Proto"/>
</dbReference>
<dbReference type="RefSeq" id="WP_184819275.1">
    <property type="nucleotide sequence ID" value="NZ_BMTI01000007.1"/>
</dbReference>
<dbReference type="Pfam" id="PF01152">
    <property type="entry name" value="Bac_globin"/>
    <property type="match status" value="1"/>
</dbReference>
<dbReference type="PROSITE" id="PS51725">
    <property type="entry name" value="ABM"/>
    <property type="match status" value="1"/>
</dbReference>
<dbReference type="SUPFAM" id="SSF46458">
    <property type="entry name" value="Globin-like"/>
    <property type="match status" value="1"/>
</dbReference>
<dbReference type="Pfam" id="PF03992">
    <property type="entry name" value="ABM"/>
    <property type="match status" value="1"/>
</dbReference>
<keyword evidence="2 5" id="KW-0349">Heme</keyword>
<keyword evidence="8" id="KW-1185">Reference proteome</keyword>
<feature type="domain" description="ABM" evidence="6">
    <location>
        <begin position="4"/>
        <end position="95"/>
    </location>
</feature>
<dbReference type="CDD" id="cd14775">
    <property type="entry name" value="TrHb2_O-like"/>
    <property type="match status" value="1"/>
</dbReference>
<dbReference type="EMBL" id="JACHJI010000003">
    <property type="protein sequence ID" value="MBB4897991.1"/>
    <property type="molecule type" value="Genomic_DNA"/>
</dbReference>
<evidence type="ECO:0000313" key="8">
    <source>
        <dbReference type="Proteomes" id="UP000579523"/>
    </source>
</evidence>
<evidence type="ECO:0000256" key="3">
    <source>
        <dbReference type="ARBA" id="ARBA00022723"/>
    </source>
</evidence>
<comment type="caution">
    <text evidence="7">The sequence shown here is derived from an EMBL/GenBank/DDBJ whole genome shotgun (WGS) entry which is preliminary data.</text>
</comment>
<dbReference type="InterPro" id="IPR009050">
    <property type="entry name" value="Globin-like_sf"/>
</dbReference>
<dbReference type="AlphaFoldDB" id="A0A7W7LYC0"/>
<dbReference type="GO" id="GO:0004497">
    <property type="term" value="F:monooxygenase activity"/>
    <property type="evidence" value="ECO:0007669"/>
    <property type="project" value="UniProtKB-KW"/>
</dbReference>
<evidence type="ECO:0000256" key="2">
    <source>
        <dbReference type="ARBA" id="ARBA00022617"/>
    </source>
</evidence>
<organism evidence="7 8">
    <name type="scientific">Streptomyces griseomycini</name>
    <dbReference type="NCBI Taxonomy" id="66895"/>
    <lineage>
        <taxon>Bacteria</taxon>
        <taxon>Bacillati</taxon>
        <taxon>Actinomycetota</taxon>
        <taxon>Actinomycetes</taxon>
        <taxon>Kitasatosporales</taxon>
        <taxon>Streptomycetaceae</taxon>
        <taxon>Streptomyces</taxon>
    </lineage>
</organism>
<protein>
    <submittedName>
        <fullName evidence="7">Truncated hemoglobin YjbI/quinol monooxygenase YgiN</fullName>
    </submittedName>
</protein>
<dbReference type="GO" id="GO:0020037">
    <property type="term" value="F:heme binding"/>
    <property type="evidence" value="ECO:0007669"/>
    <property type="project" value="InterPro"/>
</dbReference>
<sequence length="262" mass="29527">MTATVEYVRYRIAPDDQEAFERAYAEAAEALAAAPECIDYELSRCREEAGRYVLRIRWTSVEDHLQGFRKGEHFPAFFSAIRPYVTAIEEMQHYVTTDVVGTGGAPDAPGTPTIHAWMGGDAALDRLTEVFYGHVRKDPVLAPVFAGMDDEHPRHVAMWLAEVFGGPRAYTAERGGHPHMATRHLGRRITEEQRRRWVDLLQDTADEVGLPTDPEFRAVFLSYVEWGTRMAVLYSGEDAPPVDAADVPRWTWGQTPPWQPNG</sequence>
<reference evidence="7 8" key="1">
    <citation type="submission" date="2020-08" db="EMBL/GenBank/DDBJ databases">
        <title>Genomic Encyclopedia of Type Strains, Phase III (KMG-III): the genomes of soil and plant-associated and newly described type strains.</title>
        <authorList>
            <person name="Whitman W."/>
        </authorList>
    </citation>
    <scope>NUCLEOTIDE SEQUENCE [LARGE SCALE GENOMIC DNA]</scope>
    <source>
        <strain evidence="7 8">CECT 3273</strain>
    </source>
</reference>
<dbReference type="GO" id="GO:0019825">
    <property type="term" value="F:oxygen binding"/>
    <property type="evidence" value="ECO:0007669"/>
    <property type="project" value="InterPro"/>
</dbReference>